<dbReference type="Proteomes" id="UP000032046">
    <property type="component" value="Unassembled WGS sequence"/>
</dbReference>
<keyword evidence="7" id="KW-0732">Signal</keyword>
<evidence type="ECO:0000256" key="5">
    <source>
        <dbReference type="ARBA" id="ARBA00023295"/>
    </source>
</evidence>
<comment type="caution">
    <text evidence="11">The sequence shown here is derived from an EMBL/GenBank/DDBJ whole genome shotgun (WGS) entry which is preliminary data.</text>
</comment>
<dbReference type="Gene3D" id="3.20.20.80">
    <property type="entry name" value="Glycosidases"/>
    <property type="match status" value="1"/>
</dbReference>
<evidence type="ECO:0000259" key="8">
    <source>
        <dbReference type="Pfam" id="PF00728"/>
    </source>
</evidence>
<evidence type="ECO:0000256" key="1">
    <source>
        <dbReference type="ARBA" id="ARBA00001231"/>
    </source>
</evidence>
<dbReference type="GO" id="GO:0016020">
    <property type="term" value="C:membrane"/>
    <property type="evidence" value="ECO:0007669"/>
    <property type="project" value="TreeGrafter"/>
</dbReference>
<feature type="active site" description="Proton donor" evidence="6">
    <location>
        <position position="324"/>
    </location>
</feature>
<dbReference type="InterPro" id="IPR017853">
    <property type="entry name" value="GH"/>
</dbReference>
<evidence type="ECO:0000259" key="9">
    <source>
        <dbReference type="Pfam" id="PF00754"/>
    </source>
</evidence>
<dbReference type="Pfam" id="PF00754">
    <property type="entry name" value="F5_F8_type_C"/>
    <property type="match status" value="1"/>
</dbReference>
<dbReference type="CDD" id="cd06563">
    <property type="entry name" value="GH20_chitobiase-like"/>
    <property type="match status" value="1"/>
</dbReference>
<dbReference type="PRINTS" id="PR00738">
    <property type="entry name" value="GLHYDRLASE20"/>
</dbReference>
<evidence type="ECO:0000256" key="6">
    <source>
        <dbReference type="PIRSR" id="PIRSR625705-1"/>
    </source>
</evidence>
<dbReference type="SUPFAM" id="SSF49785">
    <property type="entry name" value="Galactose-binding domain-like"/>
    <property type="match status" value="1"/>
</dbReference>
<dbReference type="GO" id="GO:0004563">
    <property type="term" value="F:beta-N-acetylhexosaminidase activity"/>
    <property type="evidence" value="ECO:0007669"/>
    <property type="project" value="UniProtKB-EC"/>
</dbReference>
<dbReference type="InterPro" id="IPR000421">
    <property type="entry name" value="FA58C"/>
</dbReference>
<proteinExistence type="inferred from homology"/>
<dbReference type="GO" id="GO:0005975">
    <property type="term" value="P:carbohydrate metabolic process"/>
    <property type="evidence" value="ECO:0007669"/>
    <property type="project" value="InterPro"/>
</dbReference>
<accession>A0A0D0ITA6</accession>
<evidence type="ECO:0000256" key="2">
    <source>
        <dbReference type="ARBA" id="ARBA00006285"/>
    </source>
</evidence>
<keyword evidence="12" id="KW-1185">Reference proteome</keyword>
<comment type="similarity">
    <text evidence="2">Belongs to the glycosyl hydrolase 20 family.</text>
</comment>
<protein>
    <recommendedName>
        <fullName evidence="3">beta-N-acetylhexosaminidase</fullName>
        <ecNumber evidence="3">3.2.1.52</ecNumber>
    </recommendedName>
</protein>
<evidence type="ECO:0000256" key="7">
    <source>
        <dbReference type="SAM" id="SignalP"/>
    </source>
</evidence>
<dbReference type="Pfam" id="PF02838">
    <property type="entry name" value="Glyco_hydro_20b"/>
    <property type="match status" value="1"/>
</dbReference>
<dbReference type="Gene3D" id="2.60.120.260">
    <property type="entry name" value="Galactose-binding domain-like"/>
    <property type="match status" value="1"/>
</dbReference>
<feature type="domain" description="F5/8 type C" evidence="9">
    <location>
        <begin position="556"/>
        <end position="669"/>
    </location>
</feature>
<dbReference type="Pfam" id="PF00728">
    <property type="entry name" value="Glyco_hydro_20"/>
    <property type="match status" value="1"/>
</dbReference>
<dbReference type="Gene3D" id="3.30.379.10">
    <property type="entry name" value="Chitobiase/beta-hexosaminidase domain 2-like"/>
    <property type="match status" value="1"/>
</dbReference>
<organism evidence="11 12">
    <name type="scientific">Prevotella pectinovora</name>
    <dbReference type="NCBI Taxonomy" id="1602169"/>
    <lineage>
        <taxon>Bacteria</taxon>
        <taxon>Pseudomonadati</taxon>
        <taxon>Bacteroidota</taxon>
        <taxon>Bacteroidia</taxon>
        <taxon>Bacteroidales</taxon>
        <taxon>Prevotellaceae</taxon>
        <taxon>Prevotella</taxon>
    </lineage>
</organism>
<evidence type="ECO:0000313" key="12">
    <source>
        <dbReference type="Proteomes" id="UP000032046"/>
    </source>
</evidence>
<feature type="chain" id="PRO_5002212606" description="beta-N-acetylhexosaminidase" evidence="7">
    <location>
        <begin position="20"/>
        <end position="685"/>
    </location>
</feature>
<feature type="domain" description="Glycoside hydrolase family 20 catalytic" evidence="8">
    <location>
        <begin position="151"/>
        <end position="491"/>
    </location>
</feature>
<keyword evidence="5" id="KW-0326">Glycosidase</keyword>
<evidence type="ECO:0000259" key="10">
    <source>
        <dbReference type="Pfam" id="PF02838"/>
    </source>
</evidence>
<name>A0A0D0ITA6_9BACT</name>
<dbReference type="InterPro" id="IPR029018">
    <property type="entry name" value="Hex-like_dom2"/>
</dbReference>
<dbReference type="InterPro" id="IPR015883">
    <property type="entry name" value="Glyco_hydro_20_cat"/>
</dbReference>
<dbReference type="PANTHER" id="PTHR22600">
    <property type="entry name" value="BETA-HEXOSAMINIDASE"/>
    <property type="match status" value="1"/>
</dbReference>
<dbReference type="SUPFAM" id="SSF51445">
    <property type="entry name" value="(Trans)glycosidases"/>
    <property type="match status" value="1"/>
</dbReference>
<feature type="signal peptide" evidence="7">
    <location>
        <begin position="1"/>
        <end position="19"/>
    </location>
</feature>
<dbReference type="SUPFAM" id="SSF55545">
    <property type="entry name" value="beta-N-acetylhexosaminidase-like domain"/>
    <property type="match status" value="1"/>
</dbReference>
<keyword evidence="4" id="KW-0378">Hydrolase</keyword>
<dbReference type="PANTHER" id="PTHR22600:SF57">
    <property type="entry name" value="BETA-N-ACETYLHEXOSAMINIDASE"/>
    <property type="match status" value="1"/>
</dbReference>
<dbReference type="InterPro" id="IPR025705">
    <property type="entry name" value="Beta_hexosaminidase_sua/sub"/>
</dbReference>
<comment type="catalytic activity">
    <reaction evidence="1">
        <text>Hydrolysis of terminal non-reducing N-acetyl-D-hexosamine residues in N-acetyl-beta-D-hexosaminides.</text>
        <dbReference type="EC" id="3.2.1.52"/>
    </reaction>
</comment>
<evidence type="ECO:0000313" key="11">
    <source>
        <dbReference type="EMBL" id="KIP60189.1"/>
    </source>
</evidence>
<gene>
    <name evidence="11" type="ORF">ST44_12645</name>
</gene>
<feature type="domain" description="Beta-hexosaminidase bacterial type N-terminal" evidence="10">
    <location>
        <begin position="29"/>
        <end position="148"/>
    </location>
</feature>
<dbReference type="EMBL" id="JXQK01000088">
    <property type="protein sequence ID" value="KIP60189.1"/>
    <property type="molecule type" value="Genomic_DNA"/>
</dbReference>
<evidence type="ECO:0000256" key="3">
    <source>
        <dbReference type="ARBA" id="ARBA00012663"/>
    </source>
</evidence>
<dbReference type="EC" id="3.2.1.52" evidence="3"/>
<sequence length="685" mass="77815">MRKRVKTLAMSLVLTFAVATPQGKASAQGILPKPQSYAPAKGTFHTRGRQVRVENRVGDIARNIYSEPWMAVSKGGARQVMIFDRLSPKSIAGLTLKDGAEAEAYQLHVSPDTILIRAASADGFRLAWATVRQLTTKKGVACCDVVDAPAYKWRSMMLDVSRHFRSIEFLKRQIDAMARYKFNRLHLHLTDAAGWRIEIKRYPRLTNLAAWRPYATWQEWTDNGGKYVEEGTPGAYGGYYTQDQLRELVSYAADRGITIVPEIEMPGHSEEVLAAYPELSCSHEPYKDSDMCPGSVATYDFMENVLLEVMDIFPSEYIHVGGDEAVMKAWDNCLLCQRMMKELHTDKAGLQAHLITHFGNFLNAHGRRLVGWDEVIASRLAPNTTVMVWRETDLARKAIEHGYDVVLSPGDYCYIDRYQDAPITQPTAMGGYLTLKKMYDYVPGDDLTADERRHITGLQANLWAEYIPSDEQMEYMFWPRAMAIAEIGWNGAEKKDYADFHRRALAECDTVRAMGIHAFDLRHEIGERKESFTPVKHKARGCRVTYNTPLHPKYTAGGEQALVDGVRGGWTYADKRWQGFTGTEGWCLDVTIDMGSIQKLHEVSAVFMQSLGPWIYYPTKYRVSLSEDGKTFTQVYSQDQPQRDPCRVGYRTQAWHGSRKARYVRVQGSCDTEFGWLFTDEIVVR</sequence>
<dbReference type="InterPro" id="IPR008979">
    <property type="entry name" value="Galactose-bd-like_sf"/>
</dbReference>
<dbReference type="AlphaFoldDB" id="A0A0D0ITA6"/>
<reference evidence="11 12" key="1">
    <citation type="submission" date="2015-01" db="EMBL/GenBank/DDBJ databases">
        <title>Comparative genomics of non-oral Prevotella species.</title>
        <authorList>
            <person name="Accetto T."/>
            <person name="Nograsek B."/>
            <person name="Avgustin G."/>
        </authorList>
    </citation>
    <scope>NUCLEOTIDE SEQUENCE [LARGE SCALE GENOMIC DNA]</scope>
    <source>
        <strain evidence="11 12">P5-119</strain>
    </source>
</reference>
<dbReference type="STRING" id="1602171.ST44_12645"/>
<dbReference type="GO" id="GO:0030203">
    <property type="term" value="P:glycosaminoglycan metabolic process"/>
    <property type="evidence" value="ECO:0007669"/>
    <property type="project" value="TreeGrafter"/>
</dbReference>
<dbReference type="InterPro" id="IPR015882">
    <property type="entry name" value="HEX_bac_N"/>
</dbReference>
<evidence type="ECO:0000256" key="4">
    <source>
        <dbReference type="ARBA" id="ARBA00022801"/>
    </source>
</evidence>